<sequence length="117" mass="13133">MIKEHAGRLMPSEIDTLAEMLDKAEALLRSYEQIQWAKWLSNDARMIRSLDGYGIEHLLSAYGGMGSINDVVLQRITIGNEVVVPESDNEQSSLGFETRSTFWRAVSVPVHLNPNSE</sequence>
<evidence type="ECO:0000313" key="2">
    <source>
        <dbReference type="EMBL" id="MEM5341593.1"/>
    </source>
</evidence>
<accession>A0ABU9R4A1</accession>
<reference evidence="2 3" key="1">
    <citation type="submission" date="2024-01" db="EMBL/GenBank/DDBJ databases">
        <title>The diversity of rhizobia nodulating Mimosa spp. in eleven states of Brazil covering several biomes is determined by host plant, location, and edaphic factors.</title>
        <authorList>
            <person name="Rouws L."/>
            <person name="Barauna A."/>
            <person name="Beukes C."/>
            <person name="De Faria S.M."/>
            <person name="Gross E."/>
            <person name="Dos Reis Junior F.B."/>
            <person name="Simon M."/>
            <person name="Maluk M."/>
            <person name="Odee D.W."/>
            <person name="Kenicer G."/>
            <person name="Young J.P.W."/>
            <person name="Reis V.M."/>
            <person name="Zilli J."/>
            <person name="James E.K."/>
        </authorList>
    </citation>
    <scope>NUCLEOTIDE SEQUENCE [LARGE SCALE GENOMIC DNA]</scope>
    <source>
        <strain evidence="2 3">JPY530</strain>
    </source>
</reference>
<comment type="caution">
    <text evidence="2">The sequence shown here is derived from an EMBL/GenBank/DDBJ whole genome shotgun (WGS) entry which is preliminary data.</text>
</comment>
<organism evidence="2 3">
    <name type="scientific">Paraburkholderia azotifigens</name>
    <dbReference type="NCBI Taxonomy" id="2057004"/>
    <lineage>
        <taxon>Bacteria</taxon>
        <taxon>Pseudomonadati</taxon>
        <taxon>Pseudomonadota</taxon>
        <taxon>Betaproteobacteria</taxon>
        <taxon>Burkholderiales</taxon>
        <taxon>Burkholderiaceae</taxon>
        <taxon>Paraburkholderia</taxon>
    </lineage>
</organism>
<feature type="domain" description="DUF6966" evidence="1">
    <location>
        <begin position="30"/>
        <end position="75"/>
    </location>
</feature>
<proteinExistence type="predicted"/>
<dbReference type="RefSeq" id="WP_342959069.1">
    <property type="nucleotide sequence ID" value="NZ_JAZHFZ010000022.1"/>
</dbReference>
<gene>
    <name evidence="2" type="ORF">V4C56_18465</name>
</gene>
<dbReference type="Proteomes" id="UP001481677">
    <property type="component" value="Unassembled WGS sequence"/>
</dbReference>
<name>A0ABU9R4A1_9BURK</name>
<keyword evidence="3" id="KW-1185">Reference proteome</keyword>
<dbReference type="Pfam" id="PF22294">
    <property type="entry name" value="DUF6966"/>
    <property type="match status" value="1"/>
</dbReference>
<evidence type="ECO:0000313" key="3">
    <source>
        <dbReference type="Proteomes" id="UP001481677"/>
    </source>
</evidence>
<dbReference type="InterPro" id="IPR054239">
    <property type="entry name" value="DUF6966"/>
</dbReference>
<dbReference type="EMBL" id="JAZHGA010000012">
    <property type="protein sequence ID" value="MEM5341593.1"/>
    <property type="molecule type" value="Genomic_DNA"/>
</dbReference>
<evidence type="ECO:0000259" key="1">
    <source>
        <dbReference type="Pfam" id="PF22294"/>
    </source>
</evidence>
<protein>
    <recommendedName>
        <fullName evidence="1">DUF6966 domain-containing protein</fullName>
    </recommendedName>
</protein>